<dbReference type="Pfam" id="PF09184">
    <property type="entry name" value="PPP4R2"/>
    <property type="match status" value="1"/>
</dbReference>
<dbReference type="InterPro" id="IPR015267">
    <property type="entry name" value="PPP4R2"/>
</dbReference>
<feature type="compositionally biased region" description="Basic and acidic residues" evidence="2">
    <location>
        <begin position="408"/>
        <end position="435"/>
    </location>
</feature>
<feature type="compositionally biased region" description="Low complexity" evidence="2">
    <location>
        <begin position="478"/>
        <end position="490"/>
    </location>
</feature>
<feature type="compositionally biased region" description="Basic and acidic residues" evidence="2">
    <location>
        <begin position="631"/>
        <end position="660"/>
    </location>
</feature>
<dbReference type="GO" id="GO:0030289">
    <property type="term" value="C:protein phosphatase 4 complex"/>
    <property type="evidence" value="ECO:0007669"/>
    <property type="project" value="InterPro"/>
</dbReference>
<feature type="region of interest" description="Disordered" evidence="2">
    <location>
        <begin position="360"/>
        <end position="679"/>
    </location>
</feature>
<feature type="compositionally biased region" description="Polar residues" evidence="2">
    <location>
        <begin position="71"/>
        <end position="84"/>
    </location>
</feature>
<dbReference type="Proteomes" id="UP000094444">
    <property type="component" value="Unassembled WGS sequence"/>
</dbReference>
<feature type="compositionally biased region" description="Low complexity" evidence="2">
    <location>
        <begin position="371"/>
        <end position="392"/>
    </location>
</feature>
<evidence type="ECO:0000313" key="4">
    <source>
        <dbReference type="Proteomes" id="UP000094444"/>
    </source>
</evidence>
<dbReference type="InParanoid" id="A0A2P5I1U4"/>
<dbReference type="PANTHER" id="PTHR16487">
    <property type="entry name" value="PPP4R2-RELATED PROTEIN"/>
    <property type="match status" value="1"/>
</dbReference>
<dbReference type="GO" id="GO:0019888">
    <property type="term" value="F:protein phosphatase regulator activity"/>
    <property type="evidence" value="ECO:0007669"/>
    <property type="project" value="InterPro"/>
</dbReference>
<accession>A0A2P5I1U4</accession>
<feature type="compositionally biased region" description="Polar residues" evidence="2">
    <location>
        <begin position="547"/>
        <end position="560"/>
    </location>
</feature>
<feature type="compositionally biased region" description="Pro residues" evidence="2">
    <location>
        <begin position="92"/>
        <end position="105"/>
    </location>
</feature>
<evidence type="ECO:0000313" key="3">
    <source>
        <dbReference type="EMBL" id="POS76485.1"/>
    </source>
</evidence>
<dbReference type="GO" id="GO:0005737">
    <property type="term" value="C:cytoplasm"/>
    <property type="evidence" value="ECO:0007669"/>
    <property type="project" value="TreeGrafter"/>
</dbReference>
<name>A0A2P5I1U4_DIAHE</name>
<comment type="caution">
    <text evidence="3">The sequence shown here is derived from an EMBL/GenBank/DDBJ whole genome shotgun (WGS) entry which is preliminary data.</text>
</comment>
<comment type="similarity">
    <text evidence="1">Belongs to the PPP4R2 family.</text>
</comment>
<dbReference type="STRING" id="158607.A0A2P5I1U4"/>
<feature type="compositionally biased region" description="Low complexity" evidence="2">
    <location>
        <begin position="283"/>
        <end position="306"/>
    </location>
</feature>
<feature type="compositionally biased region" description="Acidic residues" evidence="2">
    <location>
        <begin position="661"/>
        <end position="679"/>
    </location>
</feature>
<dbReference type="GO" id="GO:0005634">
    <property type="term" value="C:nucleus"/>
    <property type="evidence" value="ECO:0007669"/>
    <property type="project" value="TreeGrafter"/>
</dbReference>
<evidence type="ECO:0000256" key="1">
    <source>
        <dbReference type="ARBA" id="ARBA00009207"/>
    </source>
</evidence>
<proteinExistence type="inferred from homology"/>
<dbReference type="PANTHER" id="PTHR16487:SF0">
    <property type="entry name" value="PROTEIN PHOSPHATASE 4 REGULATORY SUBUNIT 2-RELATED"/>
    <property type="match status" value="1"/>
</dbReference>
<keyword evidence="4" id="KW-1185">Reference proteome</keyword>
<evidence type="ECO:0008006" key="5">
    <source>
        <dbReference type="Google" id="ProtNLM"/>
    </source>
</evidence>
<sequence>MEMESDDEILHSTWPLLLSTIISRLDKISKDDFPIPRIPESASPVTPSPQEPRFLAPLPSSDTLEPPPSSAPNDGTSSADSSQETNKENAAPTPPTSAPAPPPASAPAAPATSAPEPGTLPPQMIAMIAEINGVLNESFHTYPPHTIQRLAELILRPRQHYKSLPSYLHAVDRVVHVTSGNNTYPLPPAIPDMSSMSLGGPNGVMDQGQKNHENGPDTNMAWVSTSNGNVIGSDEALGGALLTPIPWLQRRSSGNRDGDGGSESGESSTLGSDGGPSPLANNQGSAAAPSSSSSSQRGSSQQSSRQFETRTESTETIDGPNGVGSIETVSISVNGIPPMGSAAQQRVITQGELIRQEQRAGVVPVNQLQRSGPVVVTSSSGGATGNSSPGTADNDTPMGDGETDAEGEQPKDTSSDKSDEEMHVEDEPPHARGPDHIGAADMGPQGPTSSSFSLSSGGNREVRGIDVEAAVGRKHETAAPAATTAGGETPDSSDDSSGAPAIMTPASSSSEEGDAAKEGVEASKTGEQAVGKEKDKDATPSSSSSSPNTLSARASPTPSSKRGAEDDGDADAAGSSHKRLKEDAGVDESEVKVSPSAGEAEMSSTPAVKDGAQDDDAGKDAAAPLSPGSNAHKEQKKKAEEGEGEEKVKGETEANKAEEKQEVEEEDSSTTETGDDLAA</sequence>
<dbReference type="AlphaFoldDB" id="A0A2P5I1U4"/>
<dbReference type="OrthoDB" id="341898at2759"/>
<organism evidence="3 4">
    <name type="scientific">Diaporthe helianthi</name>
    <dbReference type="NCBI Taxonomy" id="158607"/>
    <lineage>
        <taxon>Eukaryota</taxon>
        <taxon>Fungi</taxon>
        <taxon>Dikarya</taxon>
        <taxon>Ascomycota</taxon>
        <taxon>Pezizomycotina</taxon>
        <taxon>Sordariomycetes</taxon>
        <taxon>Sordariomycetidae</taxon>
        <taxon>Diaporthales</taxon>
        <taxon>Diaporthaceae</taxon>
        <taxon>Diaporthe</taxon>
    </lineage>
</organism>
<dbReference type="EMBL" id="MAVT02000363">
    <property type="protein sequence ID" value="POS76485.1"/>
    <property type="molecule type" value="Genomic_DNA"/>
</dbReference>
<reference evidence="3" key="1">
    <citation type="submission" date="2017-09" db="EMBL/GenBank/DDBJ databases">
        <title>Polyketide synthases of a Diaporthe helianthi virulent isolate.</title>
        <authorList>
            <person name="Baroncelli R."/>
        </authorList>
    </citation>
    <scope>NUCLEOTIDE SEQUENCE [LARGE SCALE GENOMIC DNA]</scope>
    <source>
        <strain evidence="3">7/96</strain>
    </source>
</reference>
<feature type="region of interest" description="Disordered" evidence="2">
    <location>
        <begin position="248"/>
        <end position="326"/>
    </location>
</feature>
<gene>
    <name evidence="3" type="ORF">DHEL01_v205114</name>
</gene>
<feature type="compositionally biased region" description="Low complexity" evidence="2">
    <location>
        <begin position="106"/>
        <end position="115"/>
    </location>
</feature>
<protein>
    <recommendedName>
        <fullName evidence="5">Protein phosphatase 4 core regulatory subunit R2</fullName>
    </recommendedName>
</protein>
<evidence type="ECO:0000256" key="2">
    <source>
        <dbReference type="SAM" id="MobiDB-lite"/>
    </source>
</evidence>
<feature type="compositionally biased region" description="Basic and acidic residues" evidence="2">
    <location>
        <begin position="460"/>
        <end position="477"/>
    </location>
</feature>
<feature type="region of interest" description="Disordered" evidence="2">
    <location>
        <begin position="31"/>
        <end position="121"/>
    </location>
</feature>